<evidence type="ECO:0000256" key="1">
    <source>
        <dbReference type="SAM" id="MobiDB-lite"/>
    </source>
</evidence>
<sequence length="87" mass="10244">MNNIFVKYWKTFAIASASLTSTYFYSQYDKSPQKDRILSALTVQAAEHDRRNLGKTLAKYRHLPHKKDLDDDDDEEEEDDDDENNKE</sequence>
<comment type="caution">
    <text evidence="2">The sequence shown here is derived from an EMBL/GenBank/DDBJ whole genome shotgun (WGS) entry which is preliminary data.</text>
</comment>
<evidence type="ECO:0000313" key="3">
    <source>
        <dbReference type="Proteomes" id="UP000663844"/>
    </source>
</evidence>
<proteinExistence type="predicted"/>
<reference evidence="2" key="1">
    <citation type="submission" date="2021-02" db="EMBL/GenBank/DDBJ databases">
        <authorList>
            <person name="Nowell W R."/>
        </authorList>
    </citation>
    <scope>NUCLEOTIDE SEQUENCE</scope>
</reference>
<feature type="region of interest" description="Disordered" evidence="1">
    <location>
        <begin position="64"/>
        <end position="87"/>
    </location>
</feature>
<accession>A0A820HZY5</accession>
<feature type="compositionally biased region" description="Acidic residues" evidence="1">
    <location>
        <begin position="70"/>
        <end position="87"/>
    </location>
</feature>
<gene>
    <name evidence="2" type="ORF">OXD698_LOCUS46107</name>
</gene>
<evidence type="ECO:0000313" key="2">
    <source>
        <dbReference type="EMBL" id="CAF4301255.1"/>
    </source>
</evidence>
<dbReference type="Proteomes" id="UP000663844">
    <property type="component" value="Unassembled WGS sequence"/>
</dbReference>
<dbReference type="AlphaFoldDB" id="A0A820HZY5"/>
<organism evidence="2 3">
    <name type="scientific">Adineta steineri</name>
    <dbReference type="NCBI Taxonomy" id="433720"/>
    <lineage>
        <taxon>Eukaryota</taxon>
        <taxon>Metazoa</taxon>
        <taxon>Spiralia</taxon>
        <taxon>Gnathifera</taxon>
        <taxon>Rotifera</taxon>
        <taxon>Eurotatoria</taxon>
        <taxon>Bdelloidea</taxon>
        <taxon>Adinetida</taxon>
        <taxon>Adinetidae</taxon>
        <taxon>Adineta</taxon>
    </lineage>
</organism>
<feature type="non-terminal residue" evidence="2">
    <location>
        <position position="87"/>
    </location>
</feature>
<protein>
    <submittedName>
        <fullName evidence="2">Uncharacterized protein</fullName>
    </submittedName>
</protein>
<dbReference type="EMBL" id="CAJOAZ010016111">
    <property type="protein sequence ID" value="CAF4301255.1"/>
    <property type="molecule type" value="Genomic_DNA"/>
</dbReference>
<name>A0A820HZY5_9BILA</name>